<protein>
    <submittedName>
        <fullName evidence="1">Uncharacterized protein</fullName>
    </submittedName>
</protein>
<keyword evidence="2" id="KW-1185">Reference proteome</keyword>
<dbReference type="Proteomes" id="UP000499080">
    <property type="component" value="Unassembled WGS sequence"/>
</dbReference>
<gene>
    <name evidence="1" type="ORF">AVEN_162957_1</name>
</gene>
<comment type="caution">
    <text evidence="1">The sequence shown here is derived from an EMBL/GenBank/DDBJ whole genome shotgun (WGS) entry which is preliminary data.</text>
</comment>
<proteinExistence type="predicted"/>
<organism evidence="1 2">
    <name type="scientific">Araneus ventricosus</name>
    <name type="common">Orbweaver spider</name>
    <name type="synonym">Epeira ventricosa</name>
    <dbReference type="NCBI Taxonomy" id="182803"/>
    <lineage>
        <taxon>Eukaryota</taxon>
        <taxon>Metazoa</taxon>
        <taxon>Ecdysozoa</taxon>
        <taxon>Arthropoda</taxon>
        <taxon>Chelicerata</taxon>
        <taxon>Arachnida</taxon>
        <taxon>Araneae</taxon>
        <taxon>Araneomorphae</taxon>
        <taxon>Entelegynae</taxon>
        <taxon>Araneoidea</taxon>
        <taxon>Araneidae</taxon>
        <taxon>Araneus</taxon>
    </lineage>
</organism>
<dbReference type="EMBL" id="BGPR01000130">
    <property type="protein sequence ID" value="GBL97497.1"/>
    <property type="molecule type" value="Genomic_DNA"/>
</dbReference>
<dbReference type="AlphaFoldDB" id="A0A4Y2C157"/>
<evidence type="ECO:0000313" key="2">
    <source>
        <dbReference type="Proteomes" id="UP000499080"/>
    </source>
</evidence>
<sequence>MLALTPKLTDLNGKCVLTPAQFLIGDVLITPSDYCNANSNISYFCTWKDMKNMYQDSKKHGLATPSYPYNLEKNANLQPNDAMLLKDEIQPASF</sequence>
<evidence type="ECO:0000313" key="1">
    <source>
        <dbReference type="EMBL" id="GBL97497.1"/>
    </source>
</evidence>
<name>A0A4Y2C157_ARAVE</name>
<reference evidence="1 2" key="1">
    <citation type="journal article" date="2019" name="Sci. Rep.">
        <title>Orb-weaving spider Araneus ventricosus genome elucidates the spidroin gene catalogue.</title>
        <authorList>
            <person name="Kono N."/>
            <person name="Nakamura H."/>
            <person name="Ohtoshi R."/>
            <person name="Moran D.A.P."/>
            <person name="Shinohara A."/>
            <person name="Yoshida Y."/>
            <person name="Fujiwara M."/>
            <person name="Mori M."/>
            <person name="Tomita M."/>
            <person name="Arakawa K."/>
        </authorList>
    </citation>
    <scope>NUCLEOTIDE SEQUENCE [LARGE SCALE GENOMIC DNA]</scope>
</reference>
<accession>A0A4Y2C157</accession>